<dbReference type="InterPro" id="IPR003439">
    <property type="entry name" value="ABC_transporter-like_ATP-bd"/>
</dbReference>
<dbReference type="FunFam" id="3.40.50.300:FF:000134">
    <property type="entry name" value="Iron-enterobactin ABC transporter ATP-binding protein"/>
    <property type="match status" value="1"/>
</dbReference>
<dbReference type="PROSITE" id="PS00211">
    <property type="entry name" value="ABC_TRANSPORTER_1"/>
    <property type="match status" value="1"/>
</dbReference>
<evidence type="ECO:0000256" key="1">
    <source>
        <dbReference type="ARBA" id="ARBA00022448"/>
    </source>
</evidence>
<dbReference type="SMART" id="SM00382">
    <property type="entry name" value="AAA"/>
    <property type="match status" value="1"/>
</dbReference>
<dbReference type="PANTHER" id="PTHR42794:SF1">
    <property type="entry name" value="HEMIN IMPORT ATP-BINDING PROTEIN HMUV"/>
    <property type="match status" value="1"/>
</dbReference>
<keyword evidence="1" id="KW-0813">Transport</keyword>
<dbReference type="Gene3D" id="3.40.50.300">
    <property type="entry name" value="P-loop containing nucleotide triphosphate hydrolases"/>
    <property type="match status" value="1"/>
</dbReference>
<evidence type="ECO:0000256" key="3">
    <source>
        <dbReference type="ARBA" id="ARBA00022840"/>
    </source>
</evidence>
<keyword evidence="4" id="KW-1278">Translocase</keyword>
<dbReference type="GO" id="GO:0005524">
    <property type="term" value="F:ATP binding"/>
    <property type="evidence" value="ECO:0007669"/>
    <property type="project" value="UniProtKB-KW"/>
</dbReference>
<dbReference type="InterPro" id="IPR003593">
    <property type="entry name" value="AAA+_ATPase"/>
</dbReference>
<evidence type="ECO:0000256" key="2">
    <source>
        <dbReference type="ARBA" id="ARBA00022741"/>
    </source>
</evidence>
<evidence type="ECO:0000256" key="4">
    <source>
        <dbReference type="ARBA" id="ARBA00022967"/>
    </source>
</evidence>
<dbReference type="RefSeq" id="WP_061972010.1">
    <property type="nucleotide sequence ID" value="NZ_FMAV01000002.1"/>
</dbReference>
<dbReference type="Proteomes" id="UP000054099">
    <property type="component" value="Unassembled WGS sequence"/>
</dbReference>
<name>A0A0V8J824_9BACL</name>
<dbReference type="NCBIfam" id="NF010068">
    <property type="entry name" value="PRK13548.1"/>
    <property type="match status" value="1"/>
</dbReference>
<accession>A0A0V8J824</accession>
<reference evidence="6 7" key="1">
    <citation type="journal article" date="2014" name="Antonie Van Leeuwenhoek">
        <title>Fictibacillus enclensis sp. nov., isolated from marine sediment.</title>
        <authorList>
            <person name="Dastager S.G."/>
            <person name="Mawlankar R."/>
            <person name="Srinivasan K."/>
            <person name="Tang S.K."/>
            <person name="Lee J.C."/>
            <person name="Ramana V.V."/>
            <person name="Shouche Y.S."/>
        </authorList>
    </citation>
    <scope>NUCLEOTIDE SEQUENCE [LARGE SCALE GENOMIC DNA]</scope>
    <source>
        <strain evidence="6 7">NIO-1003</strain>
    </source>
</reference>
<sequence length="488" mass="53569">MISVQQLSGGYDGKKVVDDLSFSVEKGKITGIIGPNGSGKTTLMKMINGMLPFQSGEVLIKDKPISSYSAKELARIIAVLPQHAESSFDFTVREVVALGRYPFYKGLLKHSTPHDDEVVQNSMEFTGVEEFADKSILLLSGGERQRVLLAKALAQEPEILLLDEPTNHLDLAYQMKLMDLLKDWVEGCQLTVVAILHDLNIASLYCDQVLLLDKGKMKAIGKPGDIMDSRMLQSVYKTNLSRQEHPQKAKPLIALVPRQQDERKDLSEIVLEATPETMIFRSPFSLKTMSSALIGGGYQWANTFVNRHVNKNYNVDDAQKEFEDYLFSISLNPNDTVGMMTAARLQDAGMVSVEEKGVKLLVASTVGTGNAVDAGRSWERKDQPMPIGTINIWIFMEGKLTDEGFVQAMMTATEAKAGALRDYGIKDPVTGTPATGTSTDSVCIAATQNGEEMRYAGTITPAGKAIGKAVYQTVGTAIENYRKRMLQP</sequence>
<dbReference type="InterPro" id="IPR027417">
    <property type="entry name" value="P-loop_NTPase"/>
</dbReference>
<keyword evidence="7" id="KW-1185">Reference proteome</keyword>
<dbReference type="EMBL" id="LNQN01000002">
    <property type="protein sequence ID" value="KSU83214.1"/>
    <property type="molecule type" value="Genomic_DNA"/>
</dbReference>
<keyword evidence="3 6" id="KW-0067">ATP-binding</keyword>
<keyword evidence="2" id="KW-0547">Nucleotide-binding</keyword>
<comment type="caution">
    <text evidence="6">The sequence shown here is derived from an EMBL/GenBank/DDBJ whole genome shotgun (WGS) entry which is preliminary data.</text>
</comment>
<dbReference type="PANTHER" id="PTHR42794">
    <property type="entry name" value="HEMIN IMPORT ATP-BINDING PROTEIN HMUV"/>
    <property type="match status" value="1"/>
</dbReference>
<proteinExistence type="predicted"/>
<feature type="domain" description="ABC transporter" evidence="5">
    <location>
        <begin position="2"/>
        <end position="239"/>
    </location>
</feature>
<dbReference type="CDD" id="cd03214">
    <property type="entry name" value="ABC_Iron-Siderophores_B12_Hemin"/>
    <property type="match status" value="1"/>
</dbReference>
<dbReference type="Pfam" id="PF01955">
    <property type="entry name" value="CbiZ"/>
    <property type="match status" value="1"/>
</dbReference>
<organism evidence="6 7">
    <name type="scientific">Fictibacillus enclensis</name>
    <dbReference type="NCBI Taxonomy" id="1017270"/>
    <lineage>
        <taxon>Bacteria</taxon>
        <taxon>Bacillati</taxon>
        <taxon>Bacillota</taxon>
        <taxon>Bacilli</taxon>
        <taxon>Bacillales</taxon>
        <taxon>Fictibacillaceae</taxon>
        <taxon>Fictibacillus</taxon>
    </lineage>
</organism>
<protein>
    <submittedName>
        <fullName evidence="6">ABC transporter ATP-binding protein</fullName>
    </submittedName>
</protein>
<dbReference type="InterPro" id="IPR002808">
    <property type="entry name" value="AdoCbi_amidolase"/>
</dbReference>
<dbReference type="Pfam" id="PF00005">
    <property type="entry name" value="ABC_tran"/>
    <property type="match status" value="1"/>
</dbReference>
<evidence type="ECO:0000313" key="6">
    <source>
        <dbReference type="EMBL" id="KSU83214.1"/>
    </source>
</evidence>
<dbReference type="PROSITE" id="PS50893">
    <property type="entry name" value="ABC_TRANSPORTER_2"/>
    <property type="match status" value="1"/>
</dbReference>
<dbReference type="SUPFAM" id="SSF52540">
    <property type="entry name" value="P-loop containing nucleoside triphosphate hydrolases"/>
    <property type="match status" value="1"/>
</dbReference>
<evidence type="ECO:0000313" key="7">
    <source>
        <dbReference type="Proteomes" id="UP000054099"/>
    </source>
</evidence>
<dbReference type="InterPro" id="IPR017871">
    <property type="entry name" value="ABC_transporter-like_CS"/>
</dbReference>
<dbReference type="AlphaFoldDB" id="A0A0V8J824"/>
<dbReference type="OrthoDB" id="9787851at2"/>
<dbReference type="GO" id="GO:0016887">
    <property type="term" value="F:ATP hydrolysis activity"/>
    <property type="evidence" value="ECO:0007669"/>
    <property type="project" value="InterPro"/>
</dbReference>
<gene>
    <name evidence="6" type="ORF">AS030_11565</name>
</gene>
<evidence type="ECO:0000259" key="5">
    <source>
        <dbReference type="PROSITE" id="PS50893"/>
    </source>
</evidence>